<dbReference type="Pfam" id="PF21097">
    <property type="entry name" value="SR_plectin_7"/>
    <property type="match status" value="1"/>
</dbReference>
<feature type="region of interest" description="Disordered" evidence="4">
    <location>
        <begin position="69"/>
        <end position="89"/>
    </location>
</feature>
<reference evidence="6" key="1">
    <citation type="submission" date="2022-07" db="EMBL/GenBank/DDBJ databases">
        <title>Chromosome-level genome of Muraenolepis orangiensis.</title>
        <authorList>
            <person name="Kim J."/>
        </authorList>
    </citation>
    <scope>NUCLEOTIDE SEQUENCE</scope>
    <source>
        <strain evidence="6">KU_S4_2022</strain>
        <tissue evidence="6">Muscle</tissue>
    </source>
</reference>
<feature type="compositionally biased region" description="Basic and acidic residues" evidence="4">
    <location>
        <begin position="1189"/>
        <end position="1203"/>
    </location>
</feature>
<proteinExistence type="predicted"/>
<dbReference type="PANTHER" id="PTHR23169:SF25">
    <property type="entry name" value="MICROTUBULE-ACTIN CROSS-LINKING FACTOR 1, ISOFORMS 1_2_3_4_5"/>
    <property type="match status" value="1"/>
</dbReference>
<dbReference type="GO" id="GO:0045296">
    <property type="term" value="F:cadherin binding"/>
    <property type="evidence" value="ECO:0007669"/>
    <property type="project" value="TreeGrafter"/>
</dbReference>
<accession>A0A9Q0EM83</accession>
<keyword evidence="1" id="KW-0597">Phosphoprotein</keyword>
<dbReference type="InterPro" id="IPR018159">
    <property type="entry name" value="Spectrin/alpha-actinin"/>
</dbReference>
<sequence length="1412" mass="157111">MEQLYQKVMSLWHQLHMNMKSVVSWHYLTKDLRSVSAWSLDTMRSQSPSERDQALDDLESHLTDFLSDSKESSLFSPSERRDLEREAQQAQQHCRDLLLNMETVEKDESVSRSYLSELHNIRLHLDDVEHRLTRAIRTLPPSHLLGDSSDSAAVQIAEQEKLQAELEAMQANMGEVSRRCVGFFQEKPSSSSVPDLRSELNQAVEKMDKLLKTVDVMIGRLEDTEGLVRTYESRLSDEDTAPADADAIRDLQQQLALWQRELGAQDGALLTLRAEVERAREAGAQLARLHPERSPELERYQERATQMAERWSSVERQLETRRADLEGLGSSLQQYRDGHSGLIRWIEETTARQENTQPGQMDSKALSEQLSQQTALVVEIEANQTKLDECQTHSKQYCSSVKDYELQLMTYRAFVESTHKSSLKRRRMHSASDAISQEFMDLRTRYTALVTLTTQHVKYISDALRRLEEEEKEVEEEKQARVGQVSDLLGWVKGLQGRSLGSNPESSLAAQQAITEQLSAKKEEVAEAIRSTQAFLQSKQASKLSPEEIARVKAQLEDLTSTYSQLCDSSSQQLQHLEHQLAKEEEMKVKPTEKNQILQQRNESEGIALGKKPSVIAGFIDLRSMDTFSVFQAAQSGLIDQETCRILLESQLILGGLLQPDSPLSLSLDCALAQSLIDTHTSQSLCDLERALHLVNQMESKEGQKQRLLPVALALEDGVISEQLGLSILEVHMNTGGLRYHSGEFVDLDKAVDQGLLPSRIFKKLKLQLQRRELIDPNSADKVSLSELQQRCIIHEVSGLHLLPVKQQSEGTVSLPSGRKVGLFRAIQEGLVEQNVIVRLLETQLFAGGIVDPRSGRRLTVGEAVSHGLIDRDLASTMLARQLQAGGILDPHSGERLGLEESLRRDLLSSSLALLVLESLWSFMGMLFPESGELLPIAEALEQGVISEDLAKNILRQRHVVGALYDPEAPHLVALGQESEKALNPNVVKFLSEINIPDVLPYMNPSSTQSTNRLSRGSTSSSPSSPPPETTGHFWDSTQMDPQEQAKHKLLFHLMTHSYVDAHSGKRLVLLDTELVELVKVTGLVSVDSSPGYQLQGGSGLIPSSKQTIGSTKTVGLSAEGEKRQPMELEQTSCQVIAKDVTSSNIVEINGITNQESTNVGEDEREMPPTPKIEPAIREKGEMPTFAKGETEMTPLERSENSARKPLSVPVKKSSEHKDAHNQEASSPSKQTHTSQSINQEILTSSLVNTGTNYAVVEQELSMLKSLKTIDSASSQDETTREYFQIVQKPEAVVNKSKLSYCNTETNETVKDTEMERLTIELKQGGLLTEEGDRLLPDEAVAQGILPGHMAVKLMSQAGLFGGFLDATSGELLSLEDVMQEDLLDEDLMWSVLKSDKSLAGVVDVEKERSVG</sequence>
<dbReference type="GO" id="GO:0045104">
    <property type="term" value="P:intermediate filament cytoskeleton organization"/>
    <property type="evidence" value="ECO:0007669"/>
    <property type="project" value="InterPro"/>
</dbReference>
<evidence type="ECO:0000256" key="1">
    <source>
        <dbReference type="ARBA" id="ARBA00022553"/>
    </source>
</evidence>
<dbReference type="GO" id="GO:0015629">
    <property type="term" value="C:actin cytoskeleton"/>
    <property type="evidence" value="ECO:0007669"/>
    <property type="project" value="TreeGrafter"/>
</dbReference>
<feature type="compositionally biased region" description="Polar residues" evidence="4">
    <location>
        <begin position="1223"/>
        <end position="1237"/>
    </location>
</feature>
<feature type="compositionally biased region" description="Basic and acidic residues" evidence="4">
    <location>
        <begin position="78"/>
        <end position="87"/>
    </location>
</feature>
<dbReference type="SUPFAM" id="SSF75399">
    <property type="entry name" value="Plakin repeat"/>
    <property type="match status" value="3"/>
</dbReference>
<evidence type="ECO:0000313" key="6">
    <source>
        <dbReference type="EMBL" id="KAJ3609546.1"/>
    </source>
</evidence>
<evidence type="ECO:0000259" key="5">
    <source>
        <dbReference type="Pfam" id="PF18373"/>
    </source>
</evidence>
<keyword evidence="2" id="KW-0677">Repeat</keyword>
<feature type="compositionally biased region" description="Polar residues" evidence="4">
    <location>
        <begin position="1005"/>
        <end position="1017"/>
    </location>
</feature>
<dbReference type="InterPro" id="IPR043197">
    <property type="entry name" value="Plakin"/>
</dbReference>
<evidence type="ECO:0000313" key="7">
    <source>
        <dbReference type="Proteomes" id="UP001148018"/>
    </source>
</evidence>
<name>A0A9Q0EM83_9TELE</name>
<dbReference type="Proteomes" id="UP001148018">
    <property type="component" value="Unassembled WGS sequence"/>
</dbReference>
<feature type="compositionally biased region" description="Basic and acidic residues" evidence="4">
    <location>
        <begin position="1213"/>
        <end position="1222"/>
    </location>
</feature>
<feature type="region of interest" description="Disordered" evidence="4">
    <location>
        <begin position="1155"/>
        <end position="1237"/>
    </location>
</feature>
<feature type="coiled-coil region" evidence="3">
    <location>
        <begin position="457"/>
        <end position="484"/>
    </location>
</feature>
<dbReference type="Gene3D" id="1.20.58.1060">
    <property type="match status" value="1"/>
</dbReference>
<evidence type="ECO:0000256" key="3">
    <source>
        <dbReference type="SAM" id="Coils"/>
    </source>
</evidence>
<dbReference type="SMART" id="SM00250">
    <property type="entry name" value="PLEC"/>
    <property type="match status" value="8"/>
</dbReference>
<dbReference type="GO" id="GO:0005737">
    <property type="term" value="C:cytoplasm"/>
    <property type="evidence" value="ECO:0007669"/>
    <property type="project" value="TreeGrafter"/>
</dbReference>
<dbReference type="InterPro" id="IPR001101">
    <property type="entry name" value="Plectin_repeat"/>
</dbReference>
<dbReference type="CDD" id="cd00176">
    <property type="entry name" value="SPEC"/>
    <property type="match status" value="1"/>
</dbReference>
<dbReference type="GO" id="GO:0051893">
    <property type="term" value="P:regulation of focal adhesion assembly"/>
    <property type="evidence" value="ECO:0007669"/>
    <property type="project" value="TreeGrafter"/>
</dbReference>
<gene>
    <name evidence="6" type="ORF">NHX12_024066</name>
</gene>
<organism evidence="6 7">
    <name type="scientific">Muraenolepis orangiensis</name>
    <name type="common">Patagonian moray cod</name>
    <dbReference type="NCBI Taxonomy" id="630683"/>
    <lineage>
        <taxon>Eukaryota</taxon>
        <taxon>Metazoa</taxon>
        <taxon>Chordata</taxon>
        <taxon>Craniata</taxon>
        <taxon>Vertebrata</taxon>
        <taxon>Euteleostomi</taxon>
        <taxon>Actinopterygii</taxon>
        <taxon>Neopterygii</taxon>
        <taxon>Teleostei</taxon>
        <taxon>Neoteleostei</taxon>
        <taxon>Acanthomorphata</taxon>
        <taxon>Zeiogadaria</taxon>
        <taxon>Gadariae</taxon>
        <taxon>Gadiformes</taxon>
        <taxon>Muraenolepidoidei</taxon>
        <taxon>Muraenolepididae</taxon>
        <taxon>Muraenolepis</taxon>
    </lineage>
</organism>
<dbReference type="GO" id="GO:0016020">
    <property type="term" value="C:membrane"/>
    <property type="evidence" value="ECO:0007669"/>
    <property type="project" value="TreeGrafter"/>
</dbReference>
<dbReference type="SUPFAM" id="SSF46966">
    <property type="entry name" value="Spectrin repeat"/>
    <property type="match status" value="3"/>
</dbReference>
<evidence type="ECO:0000256" key="4">
    <source>
        <dbReference type="SAM" id="MobiDB-lite"/>
    </source>
</evidence>
<dbReference type="GO" id="GO:0032886">
    <property type="term" value="P:regulation of microtubule-based process"/>
    <property type="evidence" value="ECO:0007669"/>
    <property type="project" value="TreeGrafter"/>
</dbReference>
<dbReference type="GO" id="GO:0005882">
    <property type="term" value="C:intermediate filament"/>
    <property type="evidence" value="ECO:0007669"/>
    <property type="project" value="TreeGrafter"/>
</dbReference>
<dbReference type="Gene3D" id="1.20.58.60">
    <property type="match status" value="3"/>
</dbReference>
<protein>
    <recommendedName>
        <fullName evidence="5">Desmoplakin spectrin-like domain-containing protein</fullName>
    </recommendedName>
</protein>
<dbReference type="Gene3D" id="3.90.1290.10">
    <property type="entry name" value="Plakin repeat"/>
    <property type="match status" value="3"/>
</dbReference>
<comment type="caution">
    <text evidence="6">The sequence shown here is derived from an EMBL/GenBank/DDBJ whole genome shotgun (WGS) entry which is preliminary data.</text>
</comment>
<evidence type="ECO:0000256" key="2">
    <source>
        <dbReference type="ARBA" id="ARBA00022737"/>
    </source>
</evidence>
<dbReference type="OrthoDB" id="10016565at2759"/>
<feature type="coiled-coil region" evidence="3">
    <location>
        <begin position="152"/>
        <end position="213"/>
    </location>
</feature>
<feature type="domain" description="Desmoplakin spectrin-like" evidence="5">
    <location>
        <begin position="23"/>
        <end position="98"/>
    </location>
</feature>
<keyword evidence="7" id="KW-1185">Reference proteome</keyword>
<dbReference type="GO" id="GO:0042060">
    <property type="term" value="P:wound healing"/>
    <property type="evidence" value="ECO:0007669"/>
    <property type="project" value="TreeGrafter"/>
</dbReference>
<dbReference type="Pfam" id="PF00681">
    <property type="entry name" value="Plectin"/>
    <property type="match status" value="2"/>
</dbReference>
<keyword evidence="3" id="KW-0175">Coiled coil</keyword>
<dbReference type="FunFam" id="1.20.58.60:FF:000010">
    <property type="entry name" value="plectin isoform X2"/>
    <property type="match status" value="1"/>
</dbReference>
<dbReference type="SMART" id="SM00150">
    <property type="entry name" value="SPEC"/>
    <property type="match status" value="3"/>
</dbReference>
<dbReference type="Pfam" id="PF18373">
    <property type="entry name" value="Spectrin_2"/>
    <property type="match status" value="1"/>
</dbReference>
<dbReference type="GO" id="GO:0005874">
    <property type="term" value="C:microtubule"/>
    <property type="evidence" value="ECO:0007669"/>
    <property type="project" value="TreeGrafter"/>
</dbReference>
<dbReference type="PANTHER" id="PTHR23169">
    <property type="entry name" value="ENVOPLAKIN"/>
    <property type="match status" value="1"/>
</dbReference>
<dbReference type="EMBL" id="JANIIK010000039">
    <property type="protein sequence ID" value="KAJ3609546.1"/>
    <property type="molecule type" value="Genomic_DNA"/>
</dbReference>
<dbReference type="GO" id="GO:0005198">
    <property type="term" value="F:structural molecule activity"/>
    <property type="evidence" value="ECO:0007669"/>
    <property type="project" value="TreeGrafter"/>
</dbReference>
<dbReference type="InterPro" id="IPR035915">
    <property type="entry name" value="Plakin_repeat_sf"/>
</dbReference>
<dbReference type="InterPro" id="IPR041573">
    <property type="entry name" value="Desmoplakin_Spectrin-like"/>
</dbReference>
<feature type="region of interest" description="Disordered" evidence="4">
    <location>
        <begin position="1005"/>
        <end position="1037"/>
    </location>
</feature>